<feature type="compositionally biased region" description="Basic and acidic residues" evidence="1">
    <location>
        <begin position="356"/>
        <end position="368"/>
    </location>
</feature>
<reference evidence="2 3" key="1">
    <citation type="journal article" date="2016" name="BMC Genomics">
        <title>Comparative genomic and transcriptomic analyses of the Fuzhuan brick tea-fermentation fungus Aspergillus cristatus.</title>
        <authorList>
            <person name="Ge Y."/>
            <person name="Wang Y."/>
            <person name="Liu Y."/>
            <person name="Tan Y."/>
            <person name="Ren X."/>
            <person name="Zhang X."/>
            <person name="Hyde K.D."/>
            <person name="Liu Y."/>
            <person name="Liu Z."/>
        </authorList>
    </citation>
    <scope>NUCLEOTIDE SEQUENCE [LARGE SCALE GENOMIC DNA]</scope>
    <source>
        <strain evidence="2 3">GZAAS20.1005</strain>
    </source>
</reference>
<sequence length="368" mass="40444">MSLPKHYTNAASPSLSSSPRQFVRDPSGSPASRPQTIDRPPTTQPPEHDQQTHPDQIENLQYKNDGVADIPTSHRQPFQPFFTLVEDANTGEYHHPTVHYIFSDDDTDILTEAAVRSLESEQDSSTGGKRPTSSRQGESDEDGSRYNEEDELSGLRKDTLLPPPIPGVRDSYIILDVEPTARTDTNPNNAGGTNSISTSPATNPAVIPQQQNQQLQQQTPQFTITSAHSLTPAWQVLKTELVPAPTFENNTSGEQPLNGGLMLKIHGTPGLSPSTVSKEKDKERGSQRLEDMMDQFAKRMSELRQVIEAGEHMHYEPDMEQQQRDGAGEQDHVGDQQGADNDNNTTAGTTEQEPPENLKPRADAPGEA</sequence>
<evidence type="ECO:0000313" key="2">
    <source>
        <dbReference type="EMBL" id="ODM18228.1"/>
    </source>
</evidence>
<comment type="caution">
    <text evidence="2">The sequence shown here is derived from an EMBL/GenBank/DDBJ whole genome shotgun (WGS) entry which is preliminary data.</text>
</comment>
<feature type="compositionally biased region" description="Basic and acidic residues" evidence="1">
    <location>
        <begin position="309"/>
        <end position="334"/>
    </location>
</feature>
<organism evidence="2 3">
    <name type="scientific">Aspergillus cristatus</name>
    <name type="common">Chinese Fuzhuan brick tea-fermentation fungus</name>
    <name type="synonym">Eurotium cristatum</name>
    <dbReference type="NCBI Taxonomy" id="573508"/>
    <lineage>
        <taxon>Eukaryota</taxon>
        <taxon>Fungi</taxon>
        <taxon>Dikarya</taxon>
        <taxon>Ascomycota</taxon>
        <taxon>Pezizomycotina</taxon>
        <taxon>Eurotiomycetes</taxon>
        <taxon>Eurotiomycetidae</taxon>
        <taxon>Eurotiales</taxon>
        <taxon>Aspergillaceae</taxon>
        <taxon>Aspergillus</taxon>
        <taxon>Aspergillus subgen. Aspergillus</taxon>
    </lineage>
</organism>
<evidence type="ECO:0000256" key="1">
    <source>
        <dbReference type="SAM" id="MobiDB-lite"/>
    </source>
</evidence>
<proteinExistence type="predicted"/>
<feature type="region of interest" description="Disordered" evidence="1">
    <location>
        <begin position="307"/>
        <end position="368"/>
    </location>
</feature>
<keyword evidence="3" id="KW-1185">Reference proteome</keyword>
<feature type="compositionally biased region" description="Polar residues" evidence="1">
    <location>
        <begin position="9"/>
        <end position="20"/>
    </location>
</feature>
<dbReference type="AlphaFoldDB" id="A0A1E3BBG5"/>
<feature type="region of interest" description="Disordered" evidence="1">
    <location>
        <begin position="266"/>
        <end position="286"/>
    </location>
</feature>
<feature type="compositionally biased region" description="Low complexity" evidence="1">
    <location>
        <begin position="338"/>
        <end position="350"/>
    </location>
</feature>
<feature type="region of interest" description="Disordered" evidence="1">
    <location>
        <begin position="1"/>
        <end position="75"/>
    </location>
</feature>
<feature type="region of interest" description="Disordered" evidence="1">
    <location>
        <begin position="179"/>
        <end position="200"/>
    </location>
</feature>
<feature type="compositionally biased region" description="Basic and acidic residues" evidence="1">
    <location>
        <begin position="46"/>
        <end position="56"/>
    </location>
</feature>
<protein>
    <recommendedName>
        <fullName evidence="4">Anaphase-promoting complex subunit 11 RING-H2 finger domain-containing protein</fullName>
    </recommendedName>
</protein>
<evidence type="ECO:0008006" key="4">
    <source>
        <dbReference type="Google" id="ProtNLM"/>
    </source>
</evidence>
<feature type="region of interest" description="Disordered" evidence="1">
    <location>
        <begin position="116"/>
        <end position="167"/>
    </location>
</feature>
<gene>
    <name evidence="2" type="ORF">SI65_06099</name>
</gene>
<dbReference type="STRING" id="573508.A0A1E3BBG5"/>
<dbReference type="EMBL" id="JXNT01000006">
    <property type="protein sequence ID" value="ODM18228.1"/>
    <property type="molecule type" value="Genomic_DNA"/>
</dbReference>
<dbReference type="OrthoDB" id="1681166at2759"/>
<dbReference type="Proteomes" id="UP000094569">
    <property type="component" value="Unassembled WGS sequence"/>
</dbReference>
<feature type="compositionally biased region" description="Basic and acidic residues" evidence="1">
    <location>
        <begin position="142"/>
        <end position="159"/>
    </location>
</feature>
<name>A0A1E3BBG5_ASPCR</name>
<accession>A0A1E3BBG5</accession>
<feature type="compositionally biased region" description="Basic and acidic residues" evidence="1">
    <location>
        <begin position="277"/>
        <end position="286"/>
    </location>
</feature>
<evidence type="ECO:0000313" key="3">
    <source>
        <dbReference type="Proteomes" id="UP000094569"/>
    </source>
</evidence>
<dbReference type="VEuPathDB" id="FungiDB:SI65_06099"/>
<feature type="compositionally biased region" description="Polar residues" evidence="1">
    <location>
        <begin position="182"/>
        <end position="200"/>
    </location>
</feature>
<feature type="compositionally biased region" description="Polar residues" evidence="1">
    <location>
        <begin position="123"/>
        <end position="136"/>
    </location>
</feature>